<keyword evidence="2" id="KW-0808">Transferase</keyword>
<protein>
    <submittedName>
        <fullName evidence="2">Glycosyltransferase</fullName>
    </submittedName>
</protein>
<keyword evidence="3" id="KW-1185">Reference proteome</keyword>
<accession>A0A5M6IJZ6</accession>
<dbReference type="Pfam" id="PF13692">
    <property type="entry name" value="Glyco_trans_1_4"/>
    <property type="match status" value="1"/>
</dbReference>
<reference evidence="2 3" key="1">
    <citation type="submission" date="2019-09" db="EMBL/GenBank/DDBJ databases">
        <title>Genome sequence of Rhodovastum atsumiense, a diverse member of the Acetobacteraceae family of non-sulfur purple photosynthetic bacteria.</title>
        <authorList>
            <person name="Meyer T."/>
            <person name="Kyndt J."/>
        </authorList>
    </citation>
    <scope>NUCLEOTIDE SEQUENCE [LARGE SCALE GENOMIC DNA]</scope>
    <source>
        <strain evidence="2 3">DSM 21279</strain>
    </source>
</reference>
<dbReference type="Gene3D" id="3.90.550.10">
    <property type="entry name" value="Spore Coat Polysaccharide Biosynthesis Protein SpsA, Chain A"/>
    <property type="match status" value="1"/>
</dbReference>
<dbReference type="InterPro" id="IPR029044">
    <property type="entry name" value="Nucleotide-diphossugar_trans"/>
</dbReference>
<dbReference type="SUPFAM" id="SSF53448">
    <property type="entry name" value="Nucleotide-diphospho-sugar transferases"/>
    <property type="match status" value="1"/>
</dbReference>
<dbReference type="OrthoDB" id="9816424at2"/>
<dbReference type="SUPFAM" id="SSF53756">
    <property type="entry name" value="UDP-Glycosyltransferase/glycogen phosphorylase"/>
    <property type="match status" value="1"/>
</dbReference>
<dbReference type="InterPro" id="IPR032719">
    <property type="entry name" value="WbsX"/>
</dbReference>
<comment type="caution">
    <text evidence="2">The sequence shown here is derived from an EMBL/GenBank/DDBJ whole genome shotgun (WGS) entry which is preliminary data.</text>
</comment>
<feature type="domain" description="Glycosyltransferase 2-like" evidence="1">
    <location>
        <begin position="1007"/>
        <end position="1116"/>
    </location>
</feature>
<dbReference type="Pfam" id="PF00535">
    <property type="entry name" value="Glycos_transf_2"/>
    <property type="match status" value="1"/>
</dbReference>
<dbReference type="CDD" id="cd00761">
    <property type="entry name" value="Glyco_tranf_GTA_type"/>
    <property type="match status" value="1"/>
</dbReference>
<organism evidence="2 3">
    <name type="scientific">Rhodovastum atsumiense</name>
    <dbReference type="NCBI Taxonomy" id="504468"/>
    <lineage>
        <taxon>Bacteria</taxon>
        <taxon>Pseudomonadati</taxon>
        <taxon>Pseudomonadota</taxon>
        <taxon>Alphaproteobacteria</taxon>
        <taxon>Acetobacterales</taxon>
        <taxon>Acetobacteraceae</taxon>
        <taxon>Rhodovastum</taxon>
    </lineage>
</organism>
<dbReference type="RefSeq" id="WP_150045246.1">
    <property type="nucleotide sequence ID" value="NZ_OW485601.1"/>
</dbReference>
<dbReference type="Gene3D" id="3.20.20.80">
    <property type="entry name" value="Glycosidases"/>
    <property type="match status" value="1"/>
</dbReference>
<evidence type="ECO:0000313" key="2">
    <source>
        <dbReference type="EMBL" id="KAA5608594.1"/>
    </source>
</evidence>
<dbReference type="PANTHER" id="PTHR41244:SF1">
    <property type="entry name" value="GLYCOSYLTRANSFERASE"/>
    <property type="match status" value="1"/>
</dbReference>
<dbReference type="InterPro" id="IPR001173">
    <property type="entry name" value="Glyco_trans_2-like"/>
</dbReference>
<dbReference type="CDD" id="cd11579">
    <property type="entry name" value="Glyco_tran_WbsX"/>
    <property type="match status" value="1"/>
</dbReference>
<evidence type="ECO:0000313" key="3">
    <source>
        <dbReference type="Proteomes" id="UP000325255"/>
    </source>
</evidence>
<sequence length="1310" mass="148758">MDDILAFLTRAKVEKFVSDGNVDAPKNVEGSVPIQVQEKVKERLDSQSMQAAIRLKEIKLISQSGLFDREYYLNTYNDIAQAGVEPIEHFYDYGFTEGRKPNPYFDPLWYLAAYQDVHDSATQPLFHYAAYGDKEGRSPGPLFDTKWYRENYNIDKNEIALRHYLSNRTSCMYSPIKEFDVKYYIENNKDVQSASVDPFEHFILYGYREHRNPSEYFDVRYYAQRYCGGNLDTNPFLHYLEHKNDPGIYGCMPDHETTIFREIKKFAKHGPFFEEFRPEKIVVAKAKILAYYLPQFHAFAENDAWWGSGFTEWTNISRGVPRFVGHYQPRVPRDLGFYNLLNKDVIERQINMAKKAGLHGFVFYYYWFNGKRIMEQPIEIFLNNKSLDMPFCLMWANENWTRRWDGAESEVLISQDYRPDDDARMTAEFARHFADHRYIRIDGRPLLMIYRPKLIPNTKETIQKWRQIFKNVHGEQPLIIMAQSFDDSDPGPYGLDGAIEFPPHKLTANLPPINIGLDLLDQEFKGKVYNYEDVIKVSINEGPANYPLIKTAVPSWDNDARRQGNGLAITGSTPDKYENWLTKLIDMARDQPFHGEPIVCINAWNEWCEGAYLEPDLYFGAAYLNATSRAITGFLKETSAPRLLLIGHDAFPSGAQMLLLSIGRTLKKCFGFAVEFLLLDGGKLESQYKSIGPTEICNSRSGIRAKLGSYFDRGFASAIINTTAAAHILMDVRSVGMRTTALVHELPRIIKEKNLIAGAESAVVDADQVVFPAPFVRDELLRLLGREASERVSILPQGVYKDISWNPESAAKVRAELSIGNDDAVIVGIGYADMRKGFDLFLQLWRLLHGKAPQRRIHLIWVGAMDPDLQGWLAAEIDLAATTGTFHLLGFRQDVDAILSAASVFALTSREDPFPTVALEALSVGLPVVAFDATGGIPDMLQSTGQGMVVPYGDVLGMANAIEKIIGTPLPDELRKERQALVTERFQFKPYVKKLVELALPNLPQISVAVPNYNYARYMEGRLGTIFQQTHPIHEIVVIDDCSKDDSAVVIPRVAADWGREIDFVKNEKNSGSVFAAWRKAAELTTGEYIWIAEADDLSHPEFLAKTLVMLKADPMIQFAFTDSSTVLSDGAPQWKSYKDYYSTVAPGTLSKTMIFDAPDFIRDVISVKNLILNVSAVVWRREALLQALEACNEELRNYRVAGDWRLYLEVLARPGARVAYEAEPLNIHRRHAESVTHKLDAEQHLKEIADCHAVVCGIIGADDKKRNEQSSYLNEIANQLDIKLVKSHAKNIHVRQSVPKKKRMNRGHK</sequence>
<dbReference type="PANTHER" id="PTHR41244">
    <property type="entry name" value="RHAMNAN SYNTHESIS F"/>
    <property type="match status" value="1"/>
</dbReference>
<dbReference type="Pfam" id="PF14307">
    <property type="entry name" value="Glyco_tran_WbsX"/>
    <property type="match status" value="1"/>
</dbReference>
<evidence type="ECO:0000259" key="1">
    <source>
        <dbReference type="Pfam" id="PF00535"/>
    </source>
</evidence>
<proteinExistence type="predicted"/>
<gene>
    <name evidence="2" type="ORF">F1189_28395</name>
</gene>
<dbReference type="EMBL" id="VWPK01000076">
    <property type="protein sequence ID" value="KAA5608594.1"/>
    <property type="molecule type" value="Genomic_DNA"/>
</dbReference>
<name>A0A5M6IJZ6_9PROT</name>
<dbReference type="Proteomes" id="UP000325255">
    <property type="component" value="Unassembled WGS sequence"/>
</dbReference>
<dbReference type="Gene3D" id="3.40.50.2000">
    <property type="entry name" value="Glycogen Phosphorylase B"/>
    <property type="match status" value="2"/>
</dbReference>
<dbReference type="CDD" id="cd03801">
    <property type="entry name" value="GT4_PimA-like"/>
    <property type="match status" value="1"/>
</dbReference>
<dbReference type="GO" id="GO:0016740">
    <property type="term" value="F:transferase activity"/>
    <property type="evidence" value="ECO:0007669"/>
    <property type="project" value="UniProtKB-KW"/>
</dbReference>